<evidence type="ECO:0000313" key="3">
    <source>
        <dbReference type="EMBL" id="KAL2865087.1"/>
    </source>
</evidence>
<feature type="signal peptide" evidence="2">
    <location>
        <begin position="1"/>
        <end position="19"/>
    </location>
</feature>
<evidence type="ECO:0000313" key="4">
    <source>
        <dbReference type="Proteomes" id="UP001610432"/>
    </source>
</evidence>
<keyword evidence="2" id="KW-0732">Signal</keyword>
<comment type="caution">
    <text evidence="3">The sequence shown here is derived from an EMBL/GenBank/DDBJ whole genome shotgun (WGS) entry which is preliminary data.</text>
</comment>
<dbReference type="Proteomes" id="UP001610432">
    <property type="component" value="Unassembled WGS sequence"/>
</dbReference>
<proteinExistence type="predicted"/>
<dbReference type="GeneID" id="98148449"/>
<sequence length="309" mass="31637">MRLSSYAPLFLAAVALASASTAPEALPATVAAVDVPASRDVTLIPVHGVSQGDVHLLVRRQLDLDDIVDGIRNLLEPILHLLKPASLQNINLIVTQLASLLNGDGASNTKDLVDSLNSALNSDVFMQLAAQLGPLLPTLTALLDADLIAKLKGILDSASLLLTRDTATQIRDLVDNIAPILPYVGDMIAFFVNLIVGGDGGSSATVTPPTATISQTTDPGKQAPQETETGTDSSDWWDSPGELGSYDHGGEAEPTGTSDSADEDGDSESKSGTETETSPADPGFTGAAGRVSVGVGGVVVGVLVGAVVL</sequence>
<name>A0ABR4LKQ8_9EURO</name>
<evidence type="ECO:0000256" key="2">
    <source>
        <dbReference type="SAM" id="SignalP"/>
    </source>
</evidence>
<feature type="region of interest" description="Disordered" evidence="1">
    <location>
        <begin position="203"/>
        <end position="288"/>
    </location>
</feature>
<evidence type="ECO:0000256" key="1">
    <source>
        <dbReference type="SAM" id="MobiDB-lite"/>
    </source>
</evidence>
<feature type="compositionally biased region" description="Polar residues" evidence="1">
    <location>
        <begin position="203"/>
        <end position="236"/>
    </location>
</feature>
<dbReference type="EMBL" id="JBFXLQ010000034">
    <property type="protein sequence ID" value="KAL2865087.1"/>
    <property type="molecule type" value="Genomic_DNA"/>
</dbReference>
<evidence type="ECO:0008006" key="5">
    <source>
        <dbReference type="Google" id="ProtNLM"/>
    </source>
</evidence>
<accession>A0ABR4LKQ8</accession>
<protein>
    <recommendedName>
        <fullName evidence="5">Cell wall protein</fullName>
    </recommendedName>
</protein>
<keyword evidence="4" id="KW-1185">Reference proteome</keyword>
<reference evidence="3 4" key="1">
    <citation type="submission" date="2024-07" db="EMBL/GenBank/DDBJ databases">
        <title>Section-level genome sequencing and comparative genomics of Aspergillus sections Usti and Cavernicolus.</title>
        <authorList>
            <consortium name="Lawrence Berkeley National Laboratory"/>
            <person name="Nybo J.L."/>
            <person name="Vesth T.C."/>
            <person name="Theobald S."/>
            <person name="Frisvad J.C."/>
            <person name="Larsen T.O."/>
            <person name="Kjaerboelling I."/>
            <person name="Rothschild-Mancinelli K."/>
            <person name="Lyhne E.K."/>
            <person name="Kogle M.E."/>
            <person name="Barry K."/>
            <person name="Clum A."/>
            <person name="Na H."/>
            <person name="Ledsgaard L."/>
            <person name="Lin J."/>
            <person name="Lipzen A."/>
            <person name="Kuo A."/>
            <person name="Riley R."/>
            <person name="Mondo S."/>
            <person name="Labutti K."/>
            <person name="Haridas S."/>
            <person name="Pangalinan J."/>
            <person name="Salamov A.A."/>
            <person name="Simmons B.A."/>
            <person name="Magnuson J.K."/>
            <person name="Chen J."/>
            <person name="Drula E."/>
            <person name="Henrissat B."/>
            <person name="Wiebenga A."/>
            <person name="Lubbers R.J."/>
            <person name="Gomes A.C."/>
            <person name="Macurrencykelacurrency M.R."/>
            <person name="Stajich J."/>
            <person name="Grigoriev I.V."/>
            <person name="Mortensen U.H."/>
            <person name="De Vries R.P."/>
            <person name="Baker S.E."/>
            <person name="Andersen M.R."/>
        </authorList>
    </citation>
    <scope>NUCLEOTIDE SEQUENCE [LARGE SCALE GENOMIC DNA]</scope>
    <source>
        <strain evidence="3 4">CBS 449.75</strain>
    </source>
</reference>
<organism evidence="3 4">
    <name type="scientific">Aspergillus lucknowensis</name>
    <dbReference type="NCBI Taxonomy" id="176173"/>
    <lineage>
        <taxon>Eukaryota</taxon>
        <taxon>Fungi</taxon>
        <taxon>Dikarya</taxon>
        <taxon>Ascomycota</taxon>
        <taxon>Pezizomycotina</taxon>
        <taxon>Eurotiomycetes</taxon>
        <taxon>Eurotiomycetidae</taxon>
        <taxon>Eurotiales</taxon>
        <taxon>Aspergillaceae</taxon>
        <taxon>Aspergillus</taxon>
        <taxon>Aspergillus subgen. Nidulantes</taxon>
    </lineage>
</organism>
<gene>
    <name evidence="3" type="ORF">BJX67DRAFT_383085</name>
</gene>
<feature type="chain" id="PRO_5045833772" description="Cell wall protein" evidence="2">
    <location>
        <begin position="20"/>
        <end position="309"/>
    </location>
</feature>
<dbReference type="RefSeq" id="XP_070884066.1">
    <property type="nucleotide sequence ID" value="XM_071033377.1"/>
</dbReference>